<dbReference type="PROSITE" id="PS51257">
    <property type="entry name" value="PROKAR_LIPOPROTEIN"/>
    <property type="match status" value="1"/>
</dbReference>
<dbReference type="Proteomes" id="UP001337305">
    <property type="component" value="Unassembled WGS sequence"/>
</dbReference>
<gene>
    <name evidence="2" type="ORF">N1F79_16375</name>
</gene>
<evidence type="ECO:0000256" key="1">
    <source>
        <dbReference type="SAM" id="SignalP"/>
    </source>
</evidence>
<feature type="chain" id="PRO_5047496073" evidence="1">
    <location>
        <begin position="27"/>
        <end position="444"/>
    </location>
</feature>
<proteinExistence type="predicted"/>
<dbReference type="RefSeq" id="WP_303307031.1">
    <property type="nucleotide sequence ID" value="NZ_JAODOP010000004.1"/>
</dbReference>
<evidence type="ECO:0000313" key="3">
    <source>
        <dbReference type="Proteomes" id="UP001337305"/>
    </source>
</evidence>
<keyword evidence="3" id="KW-1185">Reference proteome</keyword>
<feature type="signal peptide" evidence="1">
    <location>
        <begin position="1"/>
        <end position="26"/>
    </location>
</feature>
<accession>A0ABU7XWG1</accession>
<sequence>MKKIYRNYWFICLALITLLSCNNDNGEVLFTDTPAERIAQKNGELLNLLLAEPQGYKGVYFPKNDEFGGFTFYMKFNADGTVQTTSDFDSETAIETSSYEVRFGTTAELIFTTRGHVQKLSNPSLPGAIGTGFKGTSVFQYFSNENGVITFRDVRNTDTGRFVFTPTGFTDFDTESVASVTASLANRENFVNSSAVTAFPFLSVENGANLDEYALNYNNVNIFANPTTQAEDGSVKDVEFGMAFTEDGIIINPPLEVNGVAFENFTFDDTSGFEYISTVDGATAKIGYGNVPVTPLDAYAFGVRRNRAWVNRDEPAKSSNAFNNFYTNYDNSLLANYGINIRFILFRSLNDGGQPYLHIFTTGGAFWYDINFTITDGIVVFTPTGATNASPGVTAILQPILDALLGGPSGFYLNSTGSLEGFSNRTFSMINVADPTMEINYWDQ</sequence>
<name>A0ABU7XWG1_9FLAO</name>
<protein>
    <submittedName>
        <fullName evidence="2">DUF4302 domain-containing protein</fullName>
    </submittedName>
</protein>
<dbReference type="InterPro" id="IPR025396">
    <property type="entry name" value="DUF4302"/>
</dbReference>
<dbReference type="Pfam" id="PF14135">
    <property type="entry name" value="DUF4302"/>
    <property type="match status" value="1"/>
</dbReference>
<keyword evidence="1" id="KW-0732">Signal</keyword>
<organism evidence="2 3">
    <name type="scientific">Flavivirga spongiicola</name>
    <dbReference type="NCBI Taxonomy" id="421621"/>
    <lineage>
        <taxon>Bacteria</taxon>
        <taxon>Pseudomonadati</taxon>
        <taxon>Bacteroidota</taxon>
        <taxon>Flavobacteriia</taxon>
        <taxon>Flavobacteriales</taxon>
        <taxon>Flavobacteriaceae</taxon>
        <taxon>Flavivirga</taxon>
    </lineage>
</organism>
<dbReference type="EMBL" id="JAODOP010000004">
    <property type="protein sequence ID" value="MEF3834716.1"/>
    <property type="molecule type" value="Genomic_DNA"/>
</dbReference>
<reference evidence="2 3" key="1">
    <citation type="submission" date="2022-09" db="EMBL/GenBank/DDBJ databases">
        <title>Genome sequencing of Flavivirga sp. MEBiC05379.</title>
        <authorList>
            <person name="Oh H.-M."/>
            <person name="Kwon K.K."/>
            <person name="Park M.J."/>
            <person name="Yang S.-H."/>
        </authorList>
    </citation>
    <scope>NUCLEOTIDE SEQUENCE [LARGE SCALE GENOMIC DNA]</scope>
    <source>
        <strain evidence="2 3">MEBiC05379</strain>
    </source>
</reference>
<evidence type="ECO:0000313" key="2">
    <source>
        <dbReference type="EMBL" id="MEF3834716.1"/>
    </source>
</evidence>
<comment type="caution">
    <text evidence="2">The sequence shown here is derived from an EMBL/GenBank/DDBJ whole genome shotgun (WGS) entry which is preliminary data.</text>
</comment>